<keyword evidence="8" id="KW-1185">Reference proteome</keyword>
<evidence type="ECO:0000256" key="3">
    <source>
        <dbReference type="ARBA" id="ARBA00022801"/>
    </source>
</evidence>
<dbReference type="NCBIfam" id="TIGR00447">
    <property type="entry name" value="pth"/>
    <property type="match status" value="1"/>
</dbReference>
<dbReference type="STRING" id="1149755.A0A2J6RF59"/>
<dbReference type="Pfam" id="PF01195">
    <property type="entry name" value="Pept_tRNA_hydro"/>
    <property type="match status" value="1"/>
</dbReference>
<evidence type="ECO:0000256" key="2">
    <source>
        <dbReference type="ARBA" id="ARBA00022555"/>
    </source>
</evidence>
<dbReference type="OrthoDB" id="1711136at2759"/>
<dbReference type="PANTHER" id="PTHR17224:SF1">
    <property type="entry name" value="PEPTIDYL-TRNA HYDROLASE"/>
    <property type="match status" value="1"/>
</dbReference>
<evidence type="ECO:0000313" key="7">
    <source>
        <dbReference type="EMBL" id="PMD37113.1"/>
    </source>
</evidence>
<dbReference type="EC" id="3.1.1.29" evidence="1"/>
<gene>
    <name evidence="7" type="ORF">L207DRAFT_586790</name>
</gene>
<dbReference type="InterPro" id="IPR001328">
    <property type="entry name" value="Pept_tRNA_hydro"/>
</dbReference>
<organism evidence="7 8">
    <name type="scientific">Hyaloscypha variabilis (strain UAMH 11265 / GT02V1 / F)</name>
    <name type="common">Meliniomyces variabilis</name>
    <dbReference type="NCBI Taxonomy" id="1149755"/>
    <lineage>
        <taxon>Eukaryota</taxon>
        <taxon>Fungi</taxon>
        <taxon>Dikarya</taxon>
        <taxon>Ascomycota</taxon>
        <taxon>Pezizomycotina</taxon>
        <taxon>Leotiomycetes</taxon>
        <taxon>Helotiales</taxon>
        <taxon>Hyaloscyphaceae</taxon>
        <taxon>Hyaloscypha</taxon>
        <taxon>Hyaloscypha variabilis</taxon>
    </lineage>
</organism>
<dbReference type="GO" id="GO:0000049">
    <property type="term" value="F:tRNA binding"/>
    <property type="evidence" value="ECO:0007669"/>
    <property type="project" value="UniProtKB-KW"/>
</dbReference>
<dbReference type="PANTHER" id="PTHR17224">
    <property type="entry name" value="PEPTIDYL-TRNA HYDROLASE"/>
    <property type="match status" value="1"/>
</dbReference>
<dbReference type="Gene3D" id="3.40.50.1470">
    <property type="entry name" value="Peptidyl-tRNA hydrolase"/>
    <property type="match status" value="1"/>
</dbReference>
<keyword evidence="3 7" id="KW-0378">Hydrolase</keyword>
<dbReference type="InterPro" id="IPR036416">
    <property type="entry name" value="Pept_tRNA_hydro_sf"/>
</dbReference>
<dbReference type="InterPro" id="IPR018171">
    <property type="entry name" value="Pept_tRNA_hydro_CS"/>
</dbReference>
<reference evidence="7 8" key="1">
    <citation type="submission" date="2016-04" db="EMBL/GenBank/DDBJ databases">
        <title>A degradative enzymes factory behind the ericoid mycorrhizal symbiosis.</title>
        <authorList>
            <consortium name="DOE Joint Genome Institute"/>
            <person name="Martino E."/>
            <person name="Morin E."/>
            <person name="Grelet G."/>
            <person name="Kuo A."/>
            <person name="Kohler A."/>
            <person name="Daghino S."/>
            <person name="Barry K."/>
            <person name="Choi C."/>
            <person name="Cichocki N."/>
            <person name="Clum A."/>
            <person name="Copeland A."/>
            <person name="Hainaut M."/>
            <person name="Haridas S."/>
            <person name="Labutti K."/>
            <person name="Lindquist E."/>
            <person name="Lipzen A."/>
            <person name="Khouja H.-R."/>
            <person name="Murat C."/>
            <person name="Ohm R."/>
            <person name="Olson A."/>
            <person name="Spatafora J."/>
            <person name="Veneault-Fourrey C."/>
            <person name="Henrissat B."/>
            <person name="Grigoriev I."/>
            <person name="Martin F."/>
            <person name="Perotto S."/>
        </authorList>
    </citation>
    <scope>NUCLEOTIDE SEQUENCE [LARGE SCALE GENOMIC DNA]</scope>
    <source>
        <strain evidence="7 8">F</strain>
    </source>
</reference>
<evidence type="ECO:0000256" key="4">
    <source>
        <dbReference type="ARBA" id="ARBA00022884"/>
    </source>
</evidence>
<accession>A0A2J6RF59</accession>
<name>A0A2J6RF59_HYAVF</name>
<evidence type="ECO:0000256" key="1">
    <source>
        <dbReference type="ARBA" id="ARBA00013260"/>
    </source>
</evidence>
<keyword evidence="2" id="KW-0820">tRNA-binding</keyword>
<feature type="compositionally biased region" description="Basic residues" evidence="6">
    <location>
        <begin position="11"/>
        <end position="22"/>
    </location>
</feature>
<feature type="region of interest" description="Disordered" evidence="6">
    <location>
        <begin position="1"/>
        <end position="28"/>
    </location>
</feature>
<dbReference type="Proteomes" id="UP000235786">
    <property type="component" value="Unassembled WGS sequence"/>
</dbReference>
<sequence>MSQPDEDPSRKKLTRKERRQQRKSSITLDDVHHESEAITAALSSLLLTSLPQMATPVRLLVCSIGNPGQYLNTLHSAGHTVLSALATTLAYPSFQKSRAYGNGLVSAGSEFTLWQSSSLMNVSGVGVAAAWRQFQKEGRGEEARLVVVHDELELAPGLVKVKSGSASTKGHNGLKSINGLLKGTEYTRIGVGIGRPESREPDVVAGYVLRKMSAQERGKLEGCVGKVEMELRRLREG</sequence>
<dbReference type="AlphaFoldDB" id="A0A2J6RF59"/>
<dbReference type="PROSITE" id="PS01196">
    <property type="entry name" value="PEPT_TRNA_HYDROL_2"/>
    <property type="match status" value="1"/>
</dbReference>
<evidence type="ECO:0000256" key="5">
    <source>
        <dbReference type="ARBA" id="ARBA00038063"/>
    </source>
</evidence>
<proteinExistence type="inferred from homology"/>
<evidence type="ECO:0000313" key="8">
    <source>
        <dbReference type="Proteomes" id="UP000235786"/>
    </source>
</evidence>
<dbReference type="GO" id="GO:0004045">
    <property type="term" value="F:peptidyl-tRNA hydrolase activity"/>
    <property type="evidence" value="ECO:0007669"/>
    <property type="project" value="UniProtKB-EC"/>
</dbReference>
<dbReference type="EMBL" id="KZ613950">
    <property type="protein sequence ID" value="PMD37113.1"/>
    <property type="molecule type" value="Genomic_DNA"/>
</dbReference>
<dbReference type="SUPFAM" id="SSF53178">
    <property type="entry name" value="Peptidyl-tRNA hydrolase-like"/>
    <property type="match status" value="1"/>
</dbReference>
<protein>
    <recommendedName>
        <fullName evidence="1">peptidyl-tRNA hydrolase</fullName>
        <ecNumber evidence="1">3.1.1.29</ecNumber>
    </recommendedName>
</protein>
<comment type="similarity">
    <text evidence="5">Belongs to the PTH family.</text>
</comment>
<keyword evidence="4" id="KW-0694">RNA-binding</keyword>
<evidence type="ECO:0000256" key="6">
    <source>
        <dbReference type="SAM" id="MobiDB-lite"/>
    </source>
</evidence>